<evidence type="ECO:0000256" key="3">
    <source>
        <dbReference type="ARBA" id="ARBA00022450"/>
    </source>
</evidence>
<dbReference type="FunFam" id="3.40.50.980:FF:000001">
    <property type="entry name" value="Non-ribosomal peptide synthetase"/>
    <property type="match status" value="1"/>
</dbReference>
<dbReference type="InterPro" id="IPR009081">
    <property type="entry name" value="PP-bd_ACP"/>
</dbReference>
<dbReference type="SUPFAM" id="SSF56801">
    <property type="entry name" value="Acetyl-CoA synthetase-like"/>
    <property type="match status" value="1"/>
</dbReference>
<dbReference type="GO" id="GO:0005737">
    <property type="term" value="C:cytoplasm"/>
    <property type="evidence" value="ECO:0007669"/>
    <property type="project" value="TreeGrafter"/>
</dbReference>
<evidence type="ECO:0000256" key="1">
    <source>
        <dbReference type="ARBA" id="ARBA00001957"/>
    </source>
</evidence>
<dbReference type="GO" id="GO:0031177">
    <property type="term" value="F:phosphopantetheine binding"/>
    <property type="evidence" value="ECO:0007669"/>
    <property type="project" value="InterPro"/>
</dbReference>
<evidence type="ECO:0000256" key="5">
    <source>
        <dbReference type="SAM" id="MobiDB-lite"/>
    </source>
</evidence>
<dbReference type="InterPro" id="IPR010071">
    <property type="entry name" value="AA_adenyl_dom"/>
</dbReference>
<dbReference type="Gene3D" id="1.10.1200.10">
    <property type="entry name" value="ACP-like"/>
    <property type="match status" value="1"/>
</dbReference>
<evidence type="ECO:0000256" key="4">
    <source>
        <dbReference type="ARBA" id="ARBA00022553"/>
    </source>
</evidence>
<dbReference type="Gene3D" id="3.30.300.30">
    <property type="match status" value="1"/>
</dbReference>
<gene>
    <name evidence="7" type="ORF">JFN87_05050</name>
</gene>
<dbReference type="Pfam" id="PF00501">
    <property type="entry name" value="AMP-binding"/>
    <property type="match status" value="1"/>
</dbReference>
<feature type="domain" description="Carrier" evidence="6">
    <location>
        <begin position="547"/>
        <end position="622"/>
    </location>
</feature>
<proteinExistence type="inferred from homology"/>
<accession>A0A940M8S9</accession>
<evidence type="ECO:0000313" key="7">
    <source>
        <dbReference type="EMBL" id="MBP0456874.1"/>
    </source>
</evidence>
<dbReference type="CDD" id="cd12117">
    <property type="entry name" value="A_NRPS_Srf_like"/>
    <property type="match status" value="1"/>
</dbReference>
<organism evidence="7 8">
    <name type="scientific">Streptomyces montanisoli</name>
    <dbReference type="NCBI Taxonomy" id="2798581"/>
    <lineage>
        <taxon>Bacteria</taxon>
        <taxon>Bacillati</taxon>
        <taxon>Actinomycetota</taxon>
        <taxon>Actinomycetes</taxon>
        <taxon>Kitasatosporales</taxon>
        <taxon>Streptomycetaceae</taxon>
        <taxon>Streptomyces</taxon>
    </lineage>
</organism>
<keyword evidence="8" id="KW-1185">Reference proteome</keyword>
<dbReference type="GO" id="GO:0044550">
    <property type="term" value="P:secondary metabolite biosynthetic process"/>
    <property type="evidence" value="ECO:0007669"/>
    <property type="project" value="TreeGrafter"/>
</dbReference>
<dbReference type="InterPro" id="IPR036736">
    <property type="entry name" value="ACP-like_sf"/>
</dbReference>
<dbReference type="PANTHER" id="PTHR45527:SF1">
    <property type="entry name" value="FATTY ACID SYNTHASE"/>
    <property type="match status" value="1"/>
</dbReference>
<dbReference type="PROSITE" id="PS00455">
    <property type="entry name" value="AMP_BINDING"/>
    <property type="match status" value="1"/>
</dbReference>
<dbReference type="EMBL" id="JAGIQL010000011">
    <property type="protein sequence ID" value="MBP0456874.1"/>
    <property type="molecule type" value="Genomic_DNA"/>
</dbReference>
<feature type="compositionally biased region" description="Basic and acidic residues" evidence="5">
    <location>
        <begin position="15"/>
        <end position="25"/>
    </location>
</feature>
<dbReference type="GO" id="GO:0043041">
    <property type="term" value="P:amino acid activation for nonribosomal peptide biosynthetic process"/>
    <property type="evidence" value="ECO:0007669"/>
    <property type="project" value="TreeGrafter"/>
</dbReference>
<protein>
    <submittedName>
        <fullName evidence="7">Non-ribosomal peptide synthetase</fullName>
    </submittedName>
</protein>
<evidence type="ECO:0000259" key="6">
    <source>
        <dbReference type="PROSITE" id="PS50075"/>
    </source>
</evidence>
<dbReference type="InterPro" id="IPR045851">
    <property type="entry name" value="AMP-bd_C_sf"/>
</dbReference>
<evidence type="ECO:0000313" key="8">
    <source>
        <dbReference type="Proteomes" id="UP000670475"/>
    </source>
</evidence>
<dbReference type="InterPro" id="IPR025110">
    <property type="entry name" value="AMP-bd_C"/>
</dbReference>
<dbReference type="Pfam" id="PF00550">
    <property type="entry name" value="PP-binding"/>
    <property type="match status" value="1"/>
</dbReference>
<comment type="cofactor">
    <cofactor evidence="1">
        <name>pantetheine 4'-phosphate</name>
        <dbReference type="ChEBI" id="CHEBI:47942"/>
    </cofactor>
</comment>
<feature type="region of interest" description="Disordered" evidence="5">
    <location>
        <begin position="1"/>
        <end position="25"/>
    </location>
</feature>
<dbReference type="PANTHER" id="PTHR45527">
    <property type="entry name" value="NONRIBOSOMAL PEPTIDE SYNTHETASE"/>
    <property type="match status" value="1"/>
</dbReference>
<dbReference type="NCBIfam" id="TIGR01733">
    <property type="entry name" value="AA-adenyl-dom"/>
    <property type="match status" value="1"/>
</dbReference>
<comment type="caution">
    <text evidence="7">The sequence shown here is derived from an EMBL/GenBank/DDBJ whole genome shotgun (WGS) entry which is preliminary data.</text>
</comment>
<feature type="compositionally biased region" description="Basic and acidic residues" evidence="5">
    <location>
        <begin position="145"/>
        <end position="162"/>
    </location>
</feature>
<dbReference type="InterPro" id="IPR000873">
    <property type="entry name" value="AMP-dep_synth/lig_dom"/>
</dbReference>
<dbReference type="PROSITE" id="PS50075">
    <property type="entry name" value="CARRIER"/>
    <property type="match status" value="1"/>
</dbReference>
<dbReference type="GO" id="GO:0072330">
    <property type="term" value="P:monocarboxylic acid biosynthetic process"/>
    <property type="evidence" value="ECO:0007669"/>
    <property type="project" value="UniProtKB-ARBA"/>
</dbReference>
<feature type="region of interest" description="Disordered" evidence="5">
    <location>
        <begin position="145"/>
        <end position="171"/>
    </location>
</feature>
<dbReference type="SUPFAM" id="SSF47336">
    <property type="entry name" value="ACP-like"/>
    <property type="match status" value="1"/>
</dbReference>
<dbReference type="GO" id="GO:0017000">
    <property type="term" value="P:antibiotic biosynthetic process"/>
    <property type="evidence" value="ECO:0007669"/>
    <property type="project" value="UniProtKB-ARBA"/>
</dbReference>
<dbReference type="Gene3D" id="3.40.50.980">
    <property type="match status" value="2"/>
</dbReference>
<sequence>MRIDLHTAQGGRSHRPTDPPADRPADQALCVDLSVHEMFTAHALATPDRTALTSDGTHLSYGRLNAGADRLAARLRTAGVHRGSPVGVFLERSADFVTALIAVLKAGGCYVPLDPEYPPARLHTMVETAGIHTLVTRTALTGRLPDDGTTRIRIDEPPDPEHGTAPPAADAATHPDDLAYIMFTSGSTGTPKGVAVRHCGIVRLVDNPGYVNLDSTQVLSHLSSPSFDAATFEIWGALANGARLVIGPPGPLSVGDTAALLRREEVTVSWLTAGLFNVMVDEHLDDLTGIRQLLSGGDTMSPTQARRFLEAAPGSRLVNGYGPTEATTFTACHTVTLEDTRHTRIPVGRPVPGTWVEILDDDLRPVPHDTPGHLYAGGLGLARGYLGDSALTAERFVPDPWARGGRLYATGDLALRRPDGTIDFLGRADGQLKKRGYRIDPAEIEETLRRDPHVRDAAVTLDGKRSDTAQLVAHIVPETATAPGAATGYAGFLAALRARTREQLPAHLVPDRFAALDALPLTANGKLDRAALTATDGRPGQNTQAAVFEDGTEAALAEIWREVLDRDDLTRAADFFDLGGQSLQAARIATRIRDHLGIEVPLATIFDHPTIAELAQAITADSTAPGH</sequence>
<comment type="similarity">
    <text evidence="2">Belongs to the ATP-dependent AMP-binding enzyme family.</text>
</comment>
<dbReference type="FunFam" id="1.10.1200.10:FF:000016">
    <property type="entry name" value="Non-ribosomal peptide synthase"/>
    <property type="match status" value="1"/>
</dbReference>
<keyword evidence="3" id="KW-0596">Phosphopantetheine</keyword>
<dbReference type="AlphaFoldDB" id="A0A940M8S9"/>
<dbReference type="InterPro" id="IPR020845">
    <property type="entry name" value="AMP-binding_CS"/>
</dbReference>
<dbReference type="Gene3D" id="2.30.38.10">
    <property type="entry name" value="Luciferase, Domain 3"/>
    <property type="match status" value="1"/>
</dbReference>
<name>A0A940M8S9_9ACTN</name>
<keyword evidence="4" id="KW-0597">Phosphoprotein</keyword>
<dbReference type="Proteomes" id="UP000670475">
    <property type="component" value="Unassembled WGS sequence"/>
</dbReference>
<dbReference type="InterPro" id="IPR020806">
    <property type="entry name" value="PKS_PP-bd"/>
</dbReference>
<reference evidence="7" key="1">
    <citation type="submission" date="2021-03" db="EMBL/GenBank/DDBJ databases">
        <title>Whole genome sequence of Streptomyces bomunensis MMS17-BM035.</title>
        <authorList>
            <person name="Lee J.H."/>
        </authorList>
    </citation>
    <scope>NUCLEOTIDE SEQUENCE</scope>
    <source>
        <strain evidence="7">MMS17-BM035</strain>
    </source>
</reference>
<evidence type="ECO:0000256" key="2">
    <source>
        <dbReference type="ARBA" id="ARBA00006432"/>
    </source>
</evidence>
<dbReference type="SMART" id="SM00823">
    <property type="entry name" value="PKS_PP"/>
    <property type="match status" value="1"/>
</dbReference>
<dbReference type="Pfam" id="PF13193">
    <property type="entry name" value="AMP-binding_C"/>
    <property type="match status" value="1"/>
</dbReference>
<dbReference type="RefSeq" id="WP_209338654.1">
    <property type="nucleotide sequence ID" value="NZ_JAGIQL010000011.1"/>
</dbReference>